<keyword evidence="3" id="KW-1185">Reference proteome</keyword>
<comment type="caution">
    <text evidence="2">The sequence shown here is derived from an EMBL/GenBank/DDBJ whole genome shotgun (WGS) entry which is preliminary data.</text>
</comment>
<dbReference type="AlphaFoldDB" id="A0A426UYT0"/>
<name>A0A426UYT0_9ACTN</name>
<accession>A0A426UYT0</accession>
<keyword evidence="1" id="KW-0175">Coiled coil</keyword>
<dbReference type="Proteomes" id="UP000277256">
    <property type="component" value="Unassembled WGS sequence"/>
</dbReference>
<dbReference type="EMBL" id="RSEB01000003">
    <property type="protein sequence ID" value="RRR99728.1"/>
    <property type="molecule type" value="Genomic_DNA"/>
</dbReference>
<dbReference type="RefSeq" id="WP_125248237.1">
    <property type="nucleotide sequence ID" value="NZ_RSEB01000003.1"/>
</dbReference>
<proteinExistence type="predicted"/>
<evidence type="ECO:0000313" key="3">
    <source>
        <dbReference type="Proteomes" id="UP000277256"/>
    </source>
</evidence>
<evidence type="ECO:0000256" key="1">
    <source>
        <dbReference type="SAM" id="Coils"/>
    </source>
</evidence>
<gene>
    <name evidence="2" type="ORF">EIW28_13705</name>
</gene>
<organism evidence="2 3">
    <name type="scientific">Glycomyces terrestris</name>
    <dbReference type="NCBI Taxonomy" id="2493553"/>
    <lineage>
        <taxon>Bacteria</taxon>
        <taxon>Bacillati</taxon>
        <taxon>Actinomycetota</taxon>
        <taxon>Actinomycetes</taxon>
        <taxon>Glycomycetales</taxon>
        <taxon>Glycomycetaceae</taxon>
        <taxon>Glycomyces</taxon>
    </lineage>
</organism>
<sequence length="69" mass="7496">MILGESEDLVRAIQGRGTLVLERDGAEAPDPVEVNPGEAILTQLEGLQAEINDLSERVAQLESQRTQEP</sequence>
<protein>
    <submittedName>
        <fullName evidence="2">Uncharacterized protein</fullName>
    </submittedName>
</protein>
<feature type="coiled-coil region" evidence="1">
    <location>
        <begin position="37"/>
        <end position="64"/>
    </location>
</feature>
<reference evidence="2 3" key="1">
    <citation type="submission" date="2018-12" db="EMBL/GenBank/DDBJ databases">
        <title>Glycomyces sp. YIM 121974 draft genome.</title>
        <authorList>
            <person name="Li Q."/>
        </authorList>
    </citation>
    <scope>NUCLEOTIDE SEQUENCE [LARGE SCALE GENOMIC DNA]</scope>
    <source>
        <strain evidence="2 3">YIM 121974</strain>
    </source>
</reference>
<evidence type="ECO:0000313" key="2">
    <source>
        <dbReference type="EMBL" id="RRR99728.1"/>
    </source>
</evidence>